<dbReference type="GeneID" id="36511886"/>
<organism evidence="1 2">
    <name type="scientific">Halococcoides cellulosivorans</name>
    <dbReference type="NCBI Taxonomy" id="1679096"/>
    <lineage>
        <taxon>Archaea</taxon>
        <taxon>Methanobacteriati</taxon>
        <taxon>Methanobacteriota</taxon>
        <taxon>Stenosarchaea group</taxon>
        <taxon>Halobacteria</taxon>
        <taxon>Halobacteriales</taxon>
        <taxon>Haloarculaceae</taxon>
        <taxon>Halococcoides</taxon>
    </lineage>
</organism>
<evidence type="ECO:0000313" key="2">
    <source>
        <dbReference type="Proteomes" id="UP000244727"/>
    </source>
</evidence>
<name>A0A2R4X028_9EURY</name>
<evidence type="ECO:0000313" key="1">
    <source>
        <dbReference type="EMBL" id="AWB27148.1"/>
    </source>
</evidence>
<dbReference type="EMBL" id="CP028858">
    <property type="protein sequence ID" value="AWB27148.1"/>
    <property type="molecule type" value="Genomic_DNA"/>
</dbReference>
<sequence length="295" mass="31743">MTQTTDRTVFAGVTGTRAVPAWYGNPDEVQSLSTAVDAVSEHTVGSPKRSRMSAKAAFDPLVDLLRSIEIDGRSLRRRAFGELRTSSSTGRVAVDVLFEGVTVAHQGDPLAIGVSGRLERGSRPRLLIEGVAQDTSCRNSMRQLTERTEQTDGRPTAVRETWADELHALGTLDDDLGAAVATAHATTIETPTSVRAVYESIGLPARVATVAARRVAQAHDPSGEVDAWTLYSGATYALTHGPVRADTDQFDAWVDAANALLVKPRATLDRADTGPADQFRIDHTIRDTIGDPTEW</sequence>
<proteinExistence type="predicted"/>
<dbReference type="RefSeq" id="WP_108381517.1">
    <property type="nucleotide sequence ID" value="NZ_CP028858.1"/>
</dbReference>
<gene>
    <name evidence="1" type="ORF">HARCEL1_05225</name>
</gene>
<dbReference type="Proteomes" id="UP000244727">
    <property type="component" value="Chromosome"/>
</dbReference>
<dbReference type="KEGG" id="harc:HARCEL1_05225"/>
<protein>
    <submittedName>
        <fullName evidence="1">Uncharacterized protein</fullName>
    </submittedName>
</protein>
<dbReference type="AlphaFoldDB" id="A0A2R4X028"/>
<reference evidence="1 2" key="1">
    <citation type="submission" date="2018-04" db="EMBL/GenBank/DDBJ databases">
        <title>Halococcoides cellulosivorans gen. nov., sp. nov., an extremely halophilic cellulose-utilizing haloarchaeon from hypersaline lakes.</title>
        <authorList>
            <person name="Sorokin D.Y."/>
            <person name="Toshchakov S.V."/>
            <person name="Samarov N.I."/>
            <person name="Korzhenkov A."/>
            <person name="Kublanov I.V."/>
        </authorList>
    </citation>
    <scope>NUCLEOTIDE SEQUENCE [LARGE SCALE GENOMIC DNA]</scope>
    <source>
        <strain evidence="1 2">HArcel1</strain>
    </source>
</reference>
<keyword evidence="2" id="KW-1185">Reference proteome</keyword>
<accession>A0A2R4X028</accession>